<dbReference type="Proteomes" id="UP000447833">
    <property type="component" value="Unassembled WGS sequence"/>
</dbReference>
<evidence type="ECO:0000313" key="11">
    <source>
        <dbReference type="EMBL" id="MYL64180.1"/>
    </source>
</evidence>
<dbReference type="AlphaFoldDB" id="A0A845F047"/>
<dbReference type="InterPro" id="IPR027417">
    <property type="entry name" value="P-loop_NTPase"/>
</dbReference>
<dbReference type="FunFam" id="3.40.50.300:FF:000127">
    <property type="entry name" value="Ribose import ATP-binding protein RbsA"/>
    <property type="match status" value="1"/>
</dbReference>
<dbReference type="PROSITE" id="PS50893">
    <property type="entry name" value="ABC_TRANSPORTER_2"/>
    <property type="match status" value="2"/>
</dbReference>
<keyword evidence="6" id="KW-0547">Nucleotide-binding</keyword>
<feature type="domain" description="ABC transporter" evidence="10">
    <location>
        <begin position="6"/>
        <end position="243"/>
    </location>
</feature>
<evidence type="ECO:0000313" key="12">
    <source>
        <dbReference type="Proteomes" id="UP000447833"/>
    </source>
</evidence>
<evidence type="ECO:0000256" key="6">
    <source>
        <dbReference type="ARBA" id="ARBA00022741"/>
    </source>
</evidence>
<dbReference type="EMBL" id="WMEY01000003">
    <property type="protein sequence ID" value="MYL64180.1"/>
    <property type="molecule type" value="Genomic_DNA"/>
</dbReference>
<evidence type="ECO:0000256" key="3">
    <source>
        <dbReference type="ARBA" id="ARBA00022475"/>
    </source>
</evidence>
<protein>
    <submittedName>
        <fullName evidence="11">ATP-binding cassette domain-containing protein</fullName>
    </submittedName>
</protein>
<dbReference type="GO" id="GO:0016887">
    <property type="term" value="F:ATP hydrolysis activity"/>
    <property type="evidence" value="ECO:0007669"/>
    <property type="project" value="InterPro"/>
</dbReference>
<keyword evidence="8" id="KW-1278">Translocase</keyword>
<evidence type="ECO:0000256" key="2">
    <source>
        <dbReference type="ARBA" id="ARBA00022448"/>
    </source>
</evidence>
<dbReference type="InterPro" id="IPR003439">
    <property type="entry name" value="ABC_transporter-like_ATP-bd"/>
</dbReference>
<dbReference type="GO" id="GO:0005886">
    <property type="term" value="C:plasma membrane"/>
    <property type="evidence" value="ECO:0007669"/>
    <property type="project" value="UniProtKB-SubCell"/>
</dbReference>
<organism evidence="11 12">
    <name type="scientific">Guptibacillus hwajinpoensis</name>
    <dbReference type="NCBI Taxonomy" id="208199"/>
    <lineage>
        <taxon>Bacteria</taxon>
        <taxon>Bacillati</taxon>
        <taxon>Bacillota</taxon>
        <taxon>Bacilli</taxon>
        <taxon>Bacillales</taxon>
        <taxon>Guptibacillaceae</taxon>
        <taxon>Guptibacillus</taxon>
    </lineage>
</organism>
<dbReference type="Pfam" id="PF00005">
    <property type="entry name" value="ABC_tran"/>
    <property type="match status" value="2"/>
</dbReference>
<dbReference type="PANTHER" id="PTHR43790:SF3">
    <property type="entry name" value="D-ALLOSE IMPORT ATP-BINDING PROTEIN ALSA-RELATED"/>
    <property type="match status" value="1"/>
</dbReference>
<dbReference type="GO" id="GO:0005524">
    <property type="term" value="F:ATP binding"/>
    <property type="evidence" value="ECO:0007669"/>
    <property type="project" value="UniProtKB-KW"/>
</dbReference>
<reference evidence="11 12" key="1">
    <citation type="submission" date="2019-11" db="EMBL/GenBank/DDBJ databases">
        <title>Genome sequences of 17 halophilic strains isolated from different environments.</title>
        <authorList>
            <person name="Furrow R.E."/>
        </authorList>
    </citation>
    <scope>NUCLEOTIDE SEQUENCE [LARGE SCALE GENOMIC DNA]</scope>
    <source>
        <strain evidence="11 12">22506_14_FS</strain>
    </source>
</reference>
<dbReference type="PROSITE" id="PS00211">
    <property type="entry name" value="ABC_TRANSPORTER_1"/>
    <property type="match status" value="1"/>
</dbReference>
<evidence type="ECO:0000256" key="1">
    <source>
        <dbReference type="ARBA" id="ARBA00004202"/>
    </source>
</evidence>
<evidence type="ECO:0000256" key="5">
    <source>
        <dbReference type="ARBA" id="ARBA00022737"/>
    </source>
</evidence>
<comment type="subcellular location">
    <subcellularLocation>
        <location evidence="1">Cell membrane</location>
        <topology evidence="1">Peripheral membrane protein</topology>
    </subcellularLocation>
</comment>
<keyword evidence="3" id="KW-1003">Cell membrane</keyword>
<comment type="caution">
    <text evidence="11">The sequence shown here is derived from an EMBL/GenBank/DDBJ whole genome shotgun (WGS) entry which is preliminary data.</text>
</comment>
<dbReference type="SMART" id="SM00382">
    <property type="entry name" value="AAA"/>
    <property type="match status" value="2"/>
</dbReference>
<dbReference type="CDD" id="cd03216">
    <property type="entry name" value="ABC_Carb_Monos_I"/>
    <property type="match status" value="1"/>
</dbReference>
<sequence length="501" mass="55357">MMRHLLEMREITKSFGSIKVLKGINLSVKAGEIVALLGENGAGKSTLMKILAGVHEPTSGQIFLNDKEVSIHGPKHSQELGVSIIHQEFNLIPDLTVAENIFLGREQQGLPGVIKWKDMHRETRVLLEKVGLQRVAPDQLIANCSIAERQLIEIAKALSFESHMLIMDEPTATLNNEDTHTLLELMKSLANEGLGIIFITHRLEEVTIAADRIVVLRDGEYIGSEAVSAVTKDDMVTMMVGRDITDLFPERTIPGQDVVLQVNNLHVREGLHDVSLQVRKGEILGVAGLMGSGKTELSKAIFGIHKHQSGDVSMLGQNVTTPKEAIDAGIALVTDDRKSEGVILDLSVYENLLLPFYRKMSRTGILQKTKMDQIVKKWIEDLKIKVHEPNVEVNTLSGGNQQKVVLGKWLQMNPKLLILNEPTRGIDIGAKTEIYKIIHELTEEGISVILISSEMPELIGMANRIIVMHEGHITGELAVEEATQERIFHYATGGDKHGETS</sequence>
<gene>
    <name evidence="11" type="ORF">GLW07_12540</name>
</gene>
<dbReference type="CDD" id="cd03215">
    <property type="entry name" value="ABC_Carb_Monos_II"/>
    <property type="match status" value="1"/>
</dbReference>
<dbReference type="SUPFAM" id="SSF52540">
    <property type="entry name" value="P-loop containing nucleoside triphosphate hydrolases"/>
    <property type="match status" value="2"/>
</dbReference>
<name>A0A845F047_9BACL</name>
<keyword evidence="7 11" id="KW-0067">ATP-binding</keyword>
<dbReference type="Gene3D" id="3.40.50.300">
    <property type="entry name" value="P-loop containing nucleotide triphosphate hydrolases"/>
    <property type="match status" value="2"/>
</dbReference>
<evidence type="ECO:0000259" key="10">
    <source>
        <dbReference type="PROSITE" id="PS50893"/>
    </source>
</evidence>
<proteinExistence type="predicted"/>
<evidence type="ECO:0000256" key="8">
    <source>
        <dbReference type="ARBA" id="ARBA00022967"/>
    </source>
</evidence>
<feature type="domain" description="ABC transporter" evidence="10">
    <location>
        <begin position="253"/>
        <end position="495"/>
    </location>
</feature>
<keyword evidence="9" id="KW-0472">Membrane</keyword>
<keyword evidence="5" id="KW-0677">Repeat</keyword>
<dbReference type="InterPro" id="IPR003593">
    <property type="entry name" value="AAA+_ATPase"/>
</dbReference>
<evidence type="ECO:0000256" key="9">
    <source>
        <dbReference type="ARBA" id="ARBA00023136"/>
    </source>
</evidence>
<evidence type="ECO:0000256" key="4">
    <source>
        <dbReference type="ARBA" id="ARBA00022597"/>
    </source>
</evidence>
<dbReference type="PANTHER" id="PTHR43790">
    <property type="entry name" value="CARBOHYDRATE TRANSPORT ATP-BINDING PROTEIN MG119-RELATED"/>
    <property type="match status" value="1"/>
</dbReference>
<dbReference type="InterPro" id="IPR050107">
    <property type="entry name" value="ABC_carbohydrate_import_ATPase"/>
</dbReference>
<accession>A0A845F047</accession>
<keyword evidence="2" id="KW-0813">Transport</keyword>
<keyword evidence="4" id="KW-0762">Sugar transport</keyword>
<dbReference type="InterPro" id="IPR017871">
    <property type="entry name" value="ABC_transporter-like_CS"/>
</dbReference>
<evidence type="ECO:0000256" key="7">
    <source>
        <dbReference type="ARBA" id="ARBA00022840"/>
    </source>
</evidence>